<name>A0ABX4PU46_9PSED</name>
<dbReference type="Proteomes" id="UP000232455">
    <property type="component" value="Unassembled WGS sequence"/>
</dbReference>
<accession>A0ABX4PU46</accession>
<gene>
    <name evidence="1" type="ORF">ATI02_1338</name>
</gene>
<organism evidence="1 2">
    <name type="scientific">Pseudomonas baetica</name>
    <dbReference type="NCBI Taxonomy" id="674054"/>
    <lineage>
        <taxon>Bacteria</taxon>
        <taxon>Pseudomonadati</taxon>
        <taxon>Pseudomonadota</taxon>
        <taxon>Gammaproteobacteria</taxon>
        <taxon>Pseudomonadales</taxon>
        <taxon>Pseudomonadaceae</taxon>
        <taxon>Pseudomonas</taxon>
    </lineage>
</organism>
<sequence>MNFLDSECQTGPFDDLEFGLCDDQPSEVAYVALNHREQWIATVKNPSRKRVTFTAIDKCVIKDHEEAGRGRCDCMLTTDAAMYLIELKDWGRSNWQSHALDQLESTIEFLLATHGEEFLINHSPKKAYVCNRKKAPFVEINNVLKRRFSRHYNFRLDIQTTVQID</sequence>
<keyword evidence="2" id="KW-1185">Reference proteome</keyword>
<evidence type="ECO:0000313" key="1">
    <source>
        <dbReference type="EMBL" id="PKA68555.1"/>
    </source>
</evidence>
<dbReference type="RefSeq" id="WP_100845803.1">
    <property type="nucleotide sequence ID" value="NZ_PHHE01000001.1"/>
</dbReference>
<dbReference type="EMBL" id="PHHE01000001">
    <property type="protein sequence ID" value="PKA68555.1"/>
    <property type="molecule type" value="Genomic_DNA"/>
</dbReference>
<evidence type="ECO:0000313" key="2">
    <source>
        <dbReference type="Proteomes" id="UP000232455"/>
    </source>
</evidence>
<proteinExistence type="predicted"/>
<reference evidence="1 2" key="1">
    <citation type="submission" date="2017-11" db="EMBL/GenBank/DDBJ databases">
        <title>Genome sequencing of a diverse group of Pseudomonas species.</title>
        <authorList>
            <person name="Loper J."/>
        </authorList>
    </citation>
    <scope>NUCLEOTIDE SEQUENCE [LARGE SCALE GENOMIC DNA]</scope>
    <source>
        <strain evidence="1 2">LMG 25716</strain>
    </source>
</reference>
<comment type="caution">
    <text evidence="1">The sequence shown here is derived from an EMBL/GenBank/DDBJ whole genome shotgun (WGS) entry which is preliminary data.</text>
</comment>
<protein>
    <submittedName>
        <fullName evidence="1">Uncharacterized protein</fullName>
    </submittedName>
</protein>